<dbReference type="SUPFAM" id="SSF54593">
    <property type="entry name" value="Glyoxalase/Bleomycin resistance protein/Dihydroxybiphenyl dioxygenase"/>
    <property type="match status" value="1"/>
</dbReference>
<dbReference type="InterPro" id="IPR037523">
    <property type="entry name" value="VOC_core"/>
</dbReference>
<dbReference type="InterPro" id="IPR029068">
    <property type="entry name" value="Glyas_Bleomycin-R_OHBP_Dase"/>
</dbReference>
<evidence type="ECO:0000313" key="2">
    <source>
        <dbReference type="EMBL" id="MCP8941075.1"/>
    </source>
</evidence>
<keyword evidence="3" id="KW-1185">Reference proteome</keyword>
<proteinExistence type="predicted"/>
<dbReference type="PROSITE" id="PS51819">
    <property type="entry name" value="VOC"/>
    <property type="match status" value="1"/>
</dbReference>
<dbReference type="PANTHER" id="PTHR35006">
    <property type="entry name" value="GLYOXALASE FAMILY PROTEIN (AFU_ORTHOLOGUE AFUA_5G14830)"/>
    <property type="match status" value="1"/>
</dbReference>
<dbReference type="Gene3D" id="3.10.180.10">
    <property type="entry name" value="2,3-Dihydroxybiphenyl 1,2-Dioxygenase, domain 1"/>
    <property type="match status" value="1"/>
</dbReference>
<reference evidence="2 3" key="1">
    <citation type="submission" date="2022-07" db="EMBL/GenBank/DDBJ databases">
        <authorList>
            <person name="Li W.-J."/>
            <person name="Deng Q.-Q."/>
        </authorList>
    </citation>
    <scope>NUCLEOTIDE SEQUENCE [LARGE SCALE GENOMIC DNA]</scope>
    <source>
        <strain evidence="2 3">SYSU M60028</strain>
    </source>
</reference>
<name>A0ABT1LK13_9HYPH</name>
<dbReference type="CDD" id="cd07262">
    <property type="entry name" value="VOC_like"/>
    <property type="match status" value="1"/>
</dbReference>
<dbReference type="RefSeq" id="WP_254746515.1">
    <property type="nucleotide sequence ID" value="NZ_JANCLU010000035.1"/>
</dbReference>
<gene>
    <name evidence="2" type="ORF">NK718_21345</name>
</gene>
<dbReference type="PANTHER" id="PTHR35006:SF1">
    <property type="entry name" value="BLL2941 PROTEIN"/>
    <property type="match status" value="1"/>
</dbReference>
<dbReference type="InterPro" id="IPR004360">
    <property type="entry name" value="Glyas_Fos-R_dOase_dom"/>
</dbReference>
<evidence type="ECO:0000313" key="3">
    <source>
        <dbReference type="Proteomes" id="UP001205890"/>
    </source>
</evidence>
<evidence type="ECO:0000259" key="1">
    <source>
        <dbReference type="PROSITE" id="PS51819"/>
    </source>
</evidence>
<comment type="caution">
    <text evidence="2">The sequence shown here is derived from an EMBL/GenBank/DDBJ whole genome shotgun (WGS) entry which is preliminary data.</text>
</comment>
<feature type="domain" description="VOC" evidence="1">
    <location>
        <begin position="1"/>
        <end position="127"/>
    </location>
</feature>
<sequence length="131" mass="14237">MISHVHVGVSDFPRALAFYDALLAELGLVRKFVEEGRGWAGWVPHDAPRPLFIVGRPYDGGRARPGNGQMVALLAPSHTAVDRVHALALALGGVDEGGPGLRPEYHAHYYGAYFRDPDGNKICVCRHEPEG</sequence>
<organism evidence="2 3">
    <name type="scientific">Alsobacter ponti</name>
    <dbReference type="NCBI Taxonomy" id="2962936"/>
    <lineage>
        <taxon>Bacteria</taxon>
        <taxon>Pseudomonadati</taxon>
        <taxon>Pseudomonadota</taxon>
        <taxon>Alphaproteobacteria</taxon>
        <taxon>Hyphomicrobiales</taxon>
        <taxon>Alsobacteraceae</taxon>
        <taxon>Alsobacter</taxon>
    </lineage>
</organism>
<dbReference type="EMBL" id="JANCLU010000035">
    <property type="protein sequence ID" value="MCP8941075.1"/>
    <property type="molecule type" value="Genomic_DNA"/>
</dbReference>
<accession>A0ABT1LK13</accession>
<dbReference type="Proteomes" id="UP001205890">
    <property type="component" value="Unassembled WGS sequence"/>
</dbReference>
<dbReference type="Pfam" id="PF00903">
    <property type="entry name" value="Glyoxalase"/>
    <property type="match status" value="1"/>
</dbReference>
<protein>
    <submittedName>
        <fullName evidence="2">VOC family protein</fullName>
    </submittedName>
</protein>